<dbReference type="InterPro" id="IPR021377">
    <property type="entry name" value="DUF3006"/>
</dbReference>
<dbReference type="RefSeq" id="WP_308914376.1">
    <property type="nucleotide sequence ID" value="NZ_JAVGVR010000002.1"/>
</dbReference>
<comment type="caution">
    <text evidence="1">The sequence shown here is derived from an EMBL/GenBank/DDBJ whole genome shotgun (WGS) entry which is preliminary data.</text>
</comment>
<accession>A0AA90TWF6</accession>
<sequence length="71" mass="8154">MVKGIIDRFEGKFAVVEIEGKTKDFPKSIFPKSATVGDVVEINGEKVKVLKEETEKLRREIEDLMNDVWED</sequence>
<reference evidence="1" key="1">
    <citation type="submission" date="2023-08" db="EMBL/GenBank/DDBJ databases">
        <title>Nitrogen cycling bacteria in agricultural field soils.</title>
        <authorList>
            <person name="Jang J."/>
        </authorList>
    </citation>
    <scope>NUCLEOTIDE SEQUENCE</scope>
    <source>
        <strain evidence="1">PS3-36</strain>
    </source>
</reference>
<gene>
    <name evidence="1" type="ORF">RCG21_31365</name>
</gene>
<organism evidence="1 2">
    <name type="scientific">Bacillus salipaludis</name>
    <dbReference type="NCBI Taxonomy" id="2547811"/>
    <lineage>
        <taxon>Bacteria</taxon>
        <taxon>Bacillati</taxon>
        <taxon>Bacillota</taxon>
        <taxon>Bacilli</taxon>
        <taxon>Bacillales</taxon>
        <taxon>Bacillaceae</taxon>
        <taxon>Bacillus</taxon>
    </lineage>
</organism>
<dbReference type="EMBL" id="JAVGVR010000002">
    <property type="protein sequence ID" value="MDQ6600726.1"/>
    <property type="molecule type" value="Genomic_DNA"/>
</dbReference>
<dbReference type="AlphaFoldDB" id="A0AA90TWF6"/>
<name>A0AA90TWF6_9BACI</name>
<keyword evidence="2" id="KW-1185">Reference proteome</keyword>
<dbReference type="Pfam" id="PF11213">
    <property type="entry name" value="DUF3006"/>
    <property type="match status" value="1"/>
</dbReference>
<evidence type="ECO:0000313" key="1">
    <source>
        <dbReference type="EMBL" id="MDQ6600726.1"/>
    </source>
</evidence>
<proteinExistence type="predicted"/>
<evidence type="ECO:0000313" key="2">
    <source>
        <dbReference type="Proteomes" id="UP001178888"/>
    </source>
</evidence>
<protein>
    <submittedName>
        <fullName evidence="1">DUF3006 domain-containing protein</fullName>
    </submittedName>
</protein>
<dbReference type="Proteomes" id="UP001178888">
    <property type="component" value="Unassembled WGS sequence"/>
</dbReference>